<feature type="compositionally biased region" description="Polar residues" evidence="1">
    <location>
        <begin position="9"/>
        <end position="20"/>
    </location>
</feature>
<evidence type="ECO:0000313" key="3">
    <source>
        <dbReference type="Proteomes" id="UP000465035"/>
    </source>
</evidence>
<protein>
    <submittedName>
        <fullName evidence="2">Uncharacterized protein</fullName>
    </submittedName>
</protein>
<name>A0A6P1E4I9_LENHI</name>
<organism evidence="2 3">
    <name type="scientific">Lentilactobacillus hilgardii</name>
    <name type="common">Lactobacillus hilgardii</name>
    <dbReference type="NCBI Taxonomy" id="1588"/>
    <lineage>
        <taxon>Bacteria</taxon>
        <taxon>Bacillati</taxon>
        <taxon>Bacillota</taxon>
        <taxon>Bacilli</taxon>
        <taxon>Lactobacillales</taxon>
        <taxon>Lactobacillaceae</taxon>
        <taxon>Lentilactobacillus</taxon>
    </lineage>
</organism>
<evidence type="ECO:0000313" key="2">
    <source>
        <dbReference type="EMBL" id="QHB51588.1"/>
    </source>
</evidence>
<gene>
    <name evidence="2" type="ORF">GQR93_04820</name>
</gene>
<feature type="region of interest" description="Disordered" evidence="1">
    <location>
        <begin position="1"/>
        <end position="22"/>
    </location>
</feature>
<dbReference type="RefSeq" id="WP_003552855.1">
    <property type="nucleotide sequence ID" value="NZ_CABKOL010000106.1"/>
</dbReference>
<accession>A0A6P1E4I9</accession>
<reference evidence="2 3" key="1">
    <citation type="submission" date="2019-12" db="EMBL/GenBank/DDBJ databases">
        <title>Lactobacillus hilgardii FLUB.</title>
        <authorList>
            <person name="Gustaw K."/>
        </authorList>
    </citation>
    <scope>NUCLEOTIDE SEQUENCE [LARGE SCALE GENOMIC DNA]</scope>
    <source>
        <strain evidence="2 3">FLUB</strain>
    </source>
</reference>
<dbReference type="GeneID" id="69057674"/>
<evidence type="ECO:0000256" key="1">
    <source>
        <dbReference type="SAM" id="MobiDB-lite"/>
    </source>
</evidence>
<dbReference type="Proteomes" id="UP000465035">
    <property type="component" value="Chromosome"/>
</dbReference>
<dbReference type="EMBL" id="CP047121">
    <property type="protein sequence ID" value="QHB51588.1"/>
    <property type="molecule type" value="Genomic_DNA"/>
</dbReference>
<sequence length="219" mass="24512">MNKVYDDSAANQSANVNVKKQSSHHIIQHKQDPNDIDHAPLYKIGQYYNSPRYGRIKLTGISTERNLVFMRNQLTTTINWAKVCTNTPKTAAQRANSASDYNLDKVDNPYTYLKVQYTVQNHSSNAMTFGGVKQVGFANGNVLGGTDELVIDDGQSEQLAPHSKRVFTIHVLIDKFTDQAHPKSVHLYFDDSKGAVTLKKVSQGFNCLLPFTYDRGKDA</sequence>
<dbReference type="AlphaFoldDB" id="A0A6P1E4I9"/>
<proteinExistence type="predicted"/>